<dbReference type="GO" id="GO:0006793">
    <property type="term" value="P:phosphorus metabolic process"/>
    <property type="evidence" value="ECO:0007669"/>
    <property type="project" value="UniProtKB-ARBA"/>
</dbReference>
<feature type="domain" description="PLD phosphodiesterase" evidence="1">
    <location>
        <begin position="209"/>
        <end position="240"/>
    </location>
</feature>
<evidence type="ECO:0000259" key="2">
    <source>
        <dbReference type="PROSITE" id="PS51192"/>
    </source>
</evidence>
<evidence type="ECO:0000313" key="4">
    <source>
        <dbReference type="EMBL" id="QPK83990.1"/>
    </source>
</evidence>
<dbReference type="PANTHER" id="PTHR47396:SF1">
    <property type="entry name" value="ATP-DEPENDENT HELICASE IRC3-RELATED"/>
    <property type="match status" value="1"/>
</dbReference>
<dbReference type="InterPro" id="IPR050742">
    <property type="entry name" value="Helicase_Restrict-Modif_Enz"/>
</dbReference>
<dbReference type="SMART" id="SM00490">
    <property type="entry name" value="HELICc"/>
    <property type="match status" value="1"/>
</dbReference>
<dbReference type="InterPro" id="IPR025202">
    <property type="entry name" value="PLD-like_dom"/>
</dbReference>
<feature type="domain" description="Helicase ATP-binding" evidence="2">
    <location>
        <begin position="328"/>
        <end position="482"/>
    </location>
</feature>
<sequence>MKRSSEELPYGVYESPVTRRVEQRLKATHRADAHARAGIESVGEDLRERYSEAISRVLLRRLEDKLISIDSPGQRISLINAVAHLVDSDVEIESEQLLYAVYKTSLGEPPEIQPRSLTGSALLTNASSDRSMSAEIKREIQTADRVDLLCAFIKNSGISVIRDQLEFLRDNGVPLRILTSTYCGASDIAAINRLVTEFKANVKVGFESSTTRLHAKAWLFRRDSGFDTAYIGSSNLSNSALIDGVEWNVRTTRSATPEVLDKFEAVFDTYWNDPHYVSYDPQQDASRLRTALKTARFGATSAGEIQLSGLQVEPRTYQQAMLEALDAERLNHDRHRNLIVAATGTGKTVVAALDYQKLSEQWGKRPSLLFVAHRSQLLRQAQRTYREVLRDPSFGEILDGENTPLNGTQVFATIQSLSRNLDRFASDHFEVVVVDEFHHAEAQTYKKLLCHISPTELLALTATPERGDGVNIMQMFDYRVAYELRLWDALRLGIVAPMHYYGIDDATDLTEVKWSRSSKAYDTSSLTEFYIKQGDSRVRLIVNELVRRVFDLDSLKALGFCVSIDHAEFMAERFSAAGIPARAVSSRNNEVAQAQAINALRSGDVRVLFTVDLFNEGVDIPEVNTLIMLRPTQSPTIFLQQLGRGLRLHRGKDVCTVLDFIGQQNAEFSLEGRFAAMTGKRGKRLEHEIRHGFPSLPGGTAIQLDQVTTGRVLRNVRAATGMNIKRLRSLASQEMTTDLSDFLISTGLPLEDIYRSRKEGGWTRILRSVDLLPSPPVSSPEEEFLLGRIRSLLHVNDPLRSQMYVDIASPDGPKLTEMTELQRRFARMLYTSVWANQVRSLHPASVHDGIEFMRRAPAFAEELSQVFSYRDSTTRVIPKAVSGPGAGILFSHADYSVAELTSALRDVEDLSLLNLPREGVYYVKEARTDLFFVTLTKDEKSYSESTRYKDLPLARDIFQWESQSTTTLGSPTAERYINHENAGNTNLLCVRQTRENAIGVANAYTLLGEVNYLSHQGERPVRFEWHLLRKMPAELYEKGRAAV</sequence>
<dbReference type="SUPFAM" id="SSF52540">
    <property type="entry name" value="P-loop containing nucleoside triphosphate hydrolases"/>
    <property type="match status" value="1"/>
</dbReference>
<feature type="domain" description="Helicase C-terminal" evidence="3">
    <location>
        <begin position="544"/>
        <end position="701"/>
    </location>
</feature>
<dbReference type="CDD" id="cd18799">
    <property type="entry name" value="SF2_C_EcoAI-like"/>
    <property type="match status" value="1"/>
</dbReference>
<dbReference type="GO" id="GO:0005829">
    <property type="term" value="C:cytosol"/>
    <property type="evidence" value="ECO:0007669"/>
    <property type="project" value="TreeGrafter"/>
</dbReference>
<evidence type="ECO:0000259" key="3">
    <source>
        <dbReference type="PROSITE" id="PS51194"/>
    </source>
</evidence>
<dbReference type="PROSITE" id="PS50035">
    <property type="entry name" value="PLD"/>
    <property type="match status" value="1"/>
</dbReference>
<dbReference type="Pfam" id="PF00271">
    <property type="entry name" value="Helicase_C"/>
    <property type="match status" value="1"/>
</dbReference>
<dbReference type="GO" id="GO:0005524">
    <property type="term" value="F:ATP binding"/>
    <property type="evidence" value="ECO:0007669"/>
    <property type="project" value="InterPro"/>
</dbReference>
<dbReference type="CDD" id="cd18032">
    <property type="entry name" value="DEXHc_RE_I_III_res"/>
    <property type="match status" value="1"/>
</dbReference>
<proteinExistence type="predicted"/>
<dbReference type="Gene3D" id="3.30.870.10">
    <property type="entry name" value="Endonuclease Chain A"/>
    <property type="match status" value="1"/>
</dbReference>
<dbReference type="InterPro" id="IPR021835">
    <property type="entry name" value="DUF3427"/>
</dbReference>
<dbReference type="Pfam" id="PF04851">
    <property type="entry name" value="ResIII"/>
    <property type="match status" value="1"/>
</dbReference>
<dbReference type="SMART" id="SM00487">
    <property type="entry name" value="DEXDc"/>
    <property type="match status" value="1"/>
</dbReference>
<dbReference type="PANTHER" id="PTHR47396">
    <property type="entry name" value="TYPE I RESTRICTION ENZYME ECOKI R PROTEIN"/>
    <property type="match status" value="1"/>
</dbReference>
<dbReference type="GO" id="GO:0003677">
    <property type="term" value="F:DNA binding"/>
    <property type="evidence" value="ECO:0007669"/>
    <property type="project" value="InterPro"/>
</dbReference>
<dbReference type="AlphaFoldDB" id="A0A7T0KNM0"/>
<dbReference type="EMBL" id="CP064955">
    <property type="protein sequence ID" value="QPK83990.1"/>
    <property type="molecule type" value="Genomic_DNA"/>
</dbReference>
<dbReference type="InterPro" id="IPR001650">
    <property type="entry name" value="Helicase_C-like"/>
</dbReference>
<dbReference type="RefSeq" id="WP_165002120.1">
    <property type="nucleotide sequence ID" value="NZ_CP064955.1"/>
</dbReference>
<dbReference type="Pfam" id="PF11907">
    <property type="entry name" value="DUF3427"/>
    <property type="match status" value="1"/>
</dbReference>
<accession>A0A7T0KNM0</accession>
<dbReference type="REBASE" id="470456">
    <property type="entry name" value="Csp1420ORF4180P"/>
</dbReference>
<dbReference type="GO" id="GO:0016787">
    <property type="term" value="F:hydrolase activity"/>
    <property type="evidence" value="ECO:0007669"/>
    <property type="project" value="InterPro"/>
</dbReference>
<gene>
    <name evidence="4" type="ORF">G7Y29_04180</name>
</gene>
<dbReference type="Gene3D" id="3.40.50.300">
    <property type="entry name" value="P-loop containing nucleotide triphosphate hydrolases"/>
    <property type="match status" value="2"/>
</dbReference>
<dbReference type="PROSITE" id="PS51192">
    <property type="entry name" value="HELICASE_ATP_BIND_1"/>
    <property type="match status" value="1"/>
</dbReference>
<organism evidence="4 5">
    <name type="scientific">Corynebacterium qintianiae</name>
    <dbReference type="NCBI Taxonomy" id="2709392"/>
    <lineage>
        <taxon>Bacteria</taxon>
        <taxon>Bacillati</taxon>
        <taxon>Actinomycetota</taxon>
        <taxon>Actinomycetes</taxon>
        <taxon>Mycobacteriales</taxon>
        <taxon>Corynebacteriaceae</taxon>
        <taxon>Corynebacterium</taxon>
    </lineage>
</organism>
<evidence type="ECO:0000259" key="1">
    <source>
        <dbReference type="PROSITE" id="PS50035"/>
    </source>
</evidence>
<name>A0A7T0KNM0_9CORY</name>
<protein>
    <submittedName>
        <fullName evidence="4">DUF3427 domain-containing protein</fullName>
    </submittedName>
</protein>
<dbReference type="Proteomes" id="UP000594586">
    <property type="component" value="Chromosome"/>
</dbReference>
<dbReference type="InterPro" id="IPR006935">
    <property type="entry name" value="Helicase/UvrB_N"/>
</dbReference>
<evidence type="ECO:0000313" key="5">
    <source>
        <dbReference type="Proteomes" id="UP000594586"/>
    </source>
</evidence>
<dbReference type="KEGG" id="cqn:G7Y29_04180"/>
<dbReference type="InterPro" id="IPR001736">
    <property type="entry name" value="PLipase_D/transphosphatidylase"/>
</dbReference>
<dbReference type="Pfam" id="PF13091">
    <property type="entry name" value="PLDc_2"/>
    <property type="match status" value="1"/>
</dbReference>
<dbReference type="SUPFAM" id="SSF56024">
    <property type="entry name" value="Phospholipase D/nuclease"/>
    <property type="match status" value="1"/>
</dbReference>
<dbReference type="InterPro" id="IPR014001">
    <property type="entry name" value="Helicase_ATP-bd"/>
</dbReference>
<keyword evidence="5" id="KW-1185">Reference proteome</keyword>
<reference evidence="4 5" key="1">
    <citation type="submission" date="2020-11" db="EMBL/GenBank/DDBJ databases">
        <title>Corynebacterium sp. MC1420.</title>
        <authorList>
            <person name="Zhou J."/>
        </authorList>
    </citation>
    <scope>NUCLEOTIDE SEQUENCE [LARGE SCALE GENOMIC DNA]</scope>
    <source>
        <strain evidence="4 5">MC1420</strain>
    </source>
</reference>
<dbReference type="PROSITE" id="PS51194">
    <property type="entry name" value="HELICASE_CTER"/>
    <property type="match status" value="1"/>
</dbReference>
<dbReference type="InterPro" id="IPR027417">
    <property type="entry name" value="P-loop_NTPase"/>
</dbReference>